<evidence type="ECO:0000256" key="6">
    <source>
        <dbReference type="SAM" id="MobiDB-lite"/>
    </source>
</evidence>
<dbReference type="PANTHER" id="PTHR31845">
    <property type="entry name" value="FINGER DOMAIN PROTEIN, PUTATIVE-RELATED"/>
    <property type="match status" value="1"/>
</dbReference>
<evidence type="ECO:0000256" key="3">
    <source>
        <dbReference type="ARBA" id="ARBA00023125"/>
    </source>
</evidence>
<evidence type="ECO:0000256" key="1">
    <source>
        <dbReference type="ARBA" id="ARBA00004123"/>
    </source>
</evidence>
<dbReference type="SMART" id="SM00066">
    <property type="entry name" value="GAL4"/>
    <property type="match status" value="1"/>
</dbReference>
<evidence type="ECO:0000259" key="7">
    <source>
        <dbReference type="SMART" id="SM00066"/>
    </source>
</evidence>
<keyword evidence="5" id="KW-0539">Nucleus</keyword>
<evidence type="ECO:0000256" key="5">
    <source>
        <dbReference type="ARBA" id="ARBA00023242"/>
    </source>
</evidence>
<dbReference type="InterPro" id="IPR001138">
    <property type="entry name" value="Zn2Cys6_DnaBD"/>
</dbReference>
<dbReference type="PANTHER" id="PTHR31845:SF17">
    <property type="entry name" value="ZN(II)2CYS6 TRANSCRIPTION FACTOR (EUROFUNG)"/>
    <property type="match status" value="1"/>
</dbReference>
<proteinExistence type="predicted"/>
<dbReference type="InterPro" id="IPR051089">
    <property type="entry name" value="prtT"/>
</dbReference>
<name>A0A0B7KID9_BIOOC</name>
<feature type="domain" description="Zn(2)-C6 fungal-type" evidence="7">
    <location>
        <begin position="18"/>
        <end position="65"/>
    </location>
</feature>
<evidence type="ECO:0000256" key="4">
    <source>
        <dbReference type="ARBA" id="ARBA00023163"/>
    </source>
</evidence>
<dbReference type="CDD" id="cd12148">
    <property type="entry name" value="fungal_TF_MHR"/>
    <property type="match status" value="1"/>
</dbReference>
<reference evidence="8" key="1">
    <citation type="submission" date="2015-01" db="EMBL/GenBank/DDBJ databases">
        <authorList>
            <person name="Durling Mikael"/>
        </authorList>
    </citation>
    <scope>NUCLEOTIDE SEQUENCE</scope>
</reference>
<gene>
    <name evidence="8" type="ORF">BN869_000012967_1</name>
</gene>
<dbReference type="GO" id="GO:0000981">
    <property type="term" value="F:DNA-binding transcription factor activity, RNA polymerase II-specific"/>
    <property type="evidence" value="ECO:0007669"/>
    <property type="project" value="InterPro"/>
</dbReference>
<evidence type="ECO:0000256" key="2">
    <source>
        <dbReference type="ARBA" id="ARBA00023015"/>
    </source>
</evidence>
<sequence>MAMNHADPAQIPPLPNISRKVKACAACRKQKVVRCFMDKSGPPCKRCAEKDLACVLNKSLQTLINERVPQTNALIHDLEVVSTSVQHILKTLNLPSMPQLESSRFIAPSPVSGEQGDSNHLPDIGPSCDNSPDLSPQDEENLPRIPMHSVYHLTKLSALRSPEADIDASPGKSIHAGPHADFISQGIISLKDAEMLFHLYTDRVDHFAYGVGARYKTLEALRCNSAVLTAAILTVAAMHDPKANSLYPICDREFKRLMTESLFDRHVDRDHLRALCVASYWLHDSSWTLTGIASRRAAAMDIGSHLETLREKNDEDAADFIRIWFLIYICDQHLSTLYCRQGEMREDRAIEHAEWLVESSTVTVSDQRLVSQVTLLTIIHKIRALFGTDSGKPIPTVFASHISSFSRQLDQWVGRWSTTFPGMCKVQEGFEAAHGATAAAMAILNIIITEPVVREALVGLPCYVQSMIGFACMFLMKLITNYGNQLVDRNEFIDILSRLVAAYQVTPVNSWHLVHHMGNGLERMLRALRQQPSNTTIDPATSGINLHRQANLDLDFSLAELGSMDMSMVNTEALFLMSGSMDMGVMGG</sequence>
<dbReference type="GO" id="GO:0005634">
    <property type="term" value="C:nucleus"/>
    <property type="evidence" value="ECO:0007669"/>
    <property type="project" value="UniProtKB-SubCell"/>
</dbReference>
<dbReference type="AlphaFoldDB" id="A0A0B7KID9"/>
<dbReference type="GO" id="GO:0000976">
    <property type="term" value="F:transcription cis-regulatory region binding"/>
    <property type="evidence" value="ECO:0007669"/>
    <property type="project" value="TreeGrafter"/>
</dbReference>
<protein>
    <recommendedName>
        <fullName evidence="7">Zn(2)-C6 fungal-type domain-containing protein</fullName>
    </recommendedName>
</protein>
<keyword evidence="3" id="KW-0238">DNA-binding</keyword>
<keyword evidence="4" id="KW-0804">Transcription</keyword>
<dbReference type="InterPro" id="IPR036864">
    <property type="entry name" value="Zn2-C6_fun-type_DNA-bd_sf"/>
</dbReference>
<feature type="region of interest" description="Disordered" evidence="6">
    <location>
        <begin position="106"/>
        <end position="142"/>
    </location>
</feature>
<evidence type="ECO:0000313" key="8">
    <source>
        <dbReference type="EMBL" id="CEO56909.1"/>
    </source>
</evidence>
<dbReference type="SUPFAM" id="SSF57701">
    <property type="entry name" value="Zn2/Cys6 DNA-binding domain"/>
    <property type="match status" value="1"/>
</dbReference>
<comment type="subcellular location">
    <subcellularLocation>
        <location evidence="1">Nucleus</location>
    </subcellularLocation>
</comment>
<dbReference type="GO" id="GO:0008270">
    <property type="term" value="F:zinc ion binding"/>
    <property type="evidence" value="ECO:0007669"/>
    <property type="project" value="InterPro"/>
</dbReference>
<accession>A0A0B7KID9</accession>
<dbReference type="CDD" id="cd00067">
    <property type="entry name" value="GAL4"/>
    <property type="match status" value="1"/>
</dbReference>
<organism evidence="8">
    <name type="scientific">Bionectria ochroleuca</name>
    <name type="common">Gliocladium roseum</name>
    <dbReference type="NCBI Taxonomy" id="29856"/>
    <lineage>
        <taxon>Eukaryota</taxon>
        <taxon>Fungi</taxon>
        <taxon>Dikarya</taxon>
        <taxon>Ascomycota</taxon>
        <taxon>Pezizomycotina</taxon>
        <taxon>Sordariomycetes</taxon>
        <taxon>Hypocreomycetidae</taxon>
        <taxon>Hypocreales</taxon>
        <taxon>Bionectriaceae</taxon>
        <taxon>Clonostachys</taxon>
    </lineage>
</organism>
<dbReference type="Gene3D" id="4.10.240.10">
    <property type="entry name" value="Zn(2)-C6 fungal-type DNA-binding domain"/>
    <property type="match status" value="1"/>
</dbReference>
<keyword evidence="2" id="KW-0805">Transcription regulation</keyword>
<dbReference type="EMBL" id="CDPU01000078">
    <property type="protein sequence ID" value="CEO56909.1"/>
    <property type="molecule type" value="Genomic_DNA"/>
</dbReference>